<accession>A0ABN3C6S4</accession>
<dbReference type="PROSITE" id="PS00086">
    <property type="entry name" value="CYTOCHROME_P450"/>
    <property type="match status" value="1"/>
</dbReference>
<comment type="similarity">
    <text evidence="1 2">Belongs to the cytochrome P450 family.</text>
</comment>
<keyword evidence="2" id="KW-0560">Oxidoreductase</keyword>
<dbReference type="EMBL" id="BAAAQX010000001">
    <property type="protein sequence ID" value="GAA2205035.1"/>
    <property type="molecule type" value="Genomic_DNA"/>
</dbReference>
<dbReference type="PANTHER" id="PTHR46696">
    <property type="entry name" value="P450, PUTATIVE (EUROFUNG)-RELATED"/>
    <property type="match status" value="1"/>
</dbReference>
<dbReference type="InterPro" id="IPR002397">
    <property type="entry name" value="Cyt_P450_B"/>
</dbReference>
<name>A0ABN3C6S4_9ACTN</name>
<comment type="caution">
    <text evidence="3">The sequence shown here is derived from an EMBL/GenBank/DDBJ whole genome shotgun (WGS) entry which is preliminary data.</text>
</comment>
<evidence type="ECO:0000256" key="2">
    <source>
        <dbReference type="RuleBase" id="RU000461"/>
    </source>
</evidence>
<dbReference type="InterPro" id="IPR001128">
    <property type="entry name" value="Cyt_P450"/>
</dbReference>
<keyword evidence="2" id="KW-0408">Iron</keyword>
<dbReference type="PANTHER" id="PTHR46696:SF6">
    <property type="entry name" value="P450, PUTATIVE (EUROFUNG)-RELATED"/>
    <property type="match status" value="1"/>
</dbReference>
<evidence type="ECO:0000313" key="4">
    <source>
        <dbReference type="Proteomes" id="UP001499843"/>
    </source>
</evidence>
<protein>
    <submittedName>
        <fullName evidence="3">Cytochrome P450</fullName>
    </submittedName>
</protein>
<dbReference type="Pfam" id="PF00067">
    <property type="entry name" value="p450"/>
    <property type="match status" value="1"/>
</dbReference>
<reference evidence="3 4" key="1">
    <citation type="journal article" date="2019" name="Int. J. Syst. Evol. Microbiol.">
        <title>The Global Catalogue of Microorganisms (GCM) 10K type strain sequencing project: providing services to taxonomists for standard genome sequencing and annotation.</title>
        <authorList>
            <consortium name="The Broad Institute Genomics Platform"/>
            <consortium name="The Broad Institute Genome Sequencing Center for Infectious Disease"/>
            <person name="Wu L."/>
            <person name="Ma J."/>
        </authorList>
    </citation>
    <scope>NUCLEOTIDE SEQUENCE [LARGE SCALE GENOMIC DNA]</scope>
    <source>
        <strain evidence="3 4">JCM 16114</strain>
    </source>
</reference>
<keyword evidence="2" id="KW-0479">Metal-binding</keyword>
<sequence>MLNGMIRDIKDSSWGPMNNFIPRCPFVSDATDLTALVDSAFHGEGVPHGVWARLRRDSPVASHALPDGRTFWSVASYRDVDAVLRDTLTFTSQRGTLLDQLGTDDPAAGIQLVATDPPRHATLRMPLQRSLAAKRIAAMRGRLRVVTRELLAPLADGGPYDLADHMRRLSMAVMGILMDLPPGDWPRLAALSFAAIAPEDPIFGQPGSAESALRAAHRELFAYFRDIARRRRDRPGDDLVSLLTRTRWDDRPLNQGEVVANCYSLLVGGAVTTSQVPATTLADFMGTATLAQWAAAPHLLAGGVEEALRWATPTMNLLRYAVTDTVLGGYRIRAGDAVVTWLASANRDADVFPDPFTFDIRRQPNKHLTFGIGAHYCVGNSIVRATLGLVFAELFSHFTDLAPAGPGTRLRSNTISGWVTLPMTAQTRS</sequence>
<keyword evidence="2" id="KW-0349">Heme</keyword>
<dbReference type="PRINTS" id="PR00359">
    <property type="entry name" value="BP450"/>
</dbReference>
<organism evidence="3 4">
    <name type="scientific">Nonomuraea monospora</name>
    <dbReference type="NCBI Taxonomy" id="568818"/>
    <lineage>
        <taxon>Bacteria</taxon>
        <taxon>Bacillati</taxon>
        <taxon>Actinomycetota</taxon>
        <taxon>Actinomycetes</taxon>
        <taxon>Streptosporangiales</taxon>
        <taxon>Streptosporangiaceae</taxon>
        <taxon>Nonomuraea</taxon>
    </lineage>
</organism>
<evidence type="ECO:0000256" key="1">
    <source>
        <dbReference type="ARBA" id="ARBA00010617"/>
    </source>
</evidence>
<dbReference type="InterPro" id="IPR036396">
    <property type="entry name" value="Cyt_P450_sf"/>
</dbReference>
<dbReference type="InterPro" id="IPR017972">
    <property type="entry name" value="Cyt_P450_CS"/>
</dbReference>
<dbReference type="Gene3D" id="1.10.630.10">
    <property type="entry name" value="Cytochrome P450"/>
    <property type="match status" value="1"/>
</dbReference>
<evidence type="ECO:0000313" key="3">
    <source>
        <dbReference type="EMBL" id="GAA2205035.1"/>
    </source>
</evidence>
<keyword evidence="2" id="KW-0503">Monooxygenase</keyword>
<gene>
    <name evidence="3" type="ORF">GCM10009850_006690</name>
</gene>
<keyword evidence="4" id="KW-1185">Reference proteome</keyword>
<dbReference type="Proteomes" id="UP001499843">
    <property type="component" value="Unassembled WGS sequence"/>
</dbReference>
<dbReference type="SUPFAM" id="SSF48264">
    <property type="entry name" value="Cytochrome P450"/>
    <property type="match status" value="1"/>
</dbReference>
<proteinExistence type="inferred from homology"/>